<evidence type="ECO:0000259" key="1">
    <source>
        <dbReference type="Pfam" id="PF03713"/>
    </source>
</evidence>
<dbReference type="Proteomes" id="UP000176562">
    <property type="component" value="Chromosome"/>
</dbReference>
<reference evidence="2 3" key="1">
    <citation type="submission" date="2016-10" db="EMBL/GenBank/DDBJ databases">
        <title>Rhodobacter sp. LPB0142, isolated from sea water.</title>
        <authorList>
            <person name="Kim E."/>
            <person name="Yi H."/>
        </authorList>
    </citation>
    <scope>NUCLEOTIDE SEQUENCE [LARGE SCALE GENOMIC DNA]</scope>
    <source>
        <strain evidence="2 3">LPB0142</strain>
    </source>
</reference>
<organism evidence="2 3">
    <name type="scientific">Rhodobacter xanthinilyticus</name>
    <dbReference type="NCBI Taxonomy" id="1850250"/>
    <lineage>
        <taxon>Bacteria</taxon>
        <taxon>Pseudomonadati</taxon>
        <taxon>Pseudomonadota</taxon>
        <taxon>Alphaproteobacteria</taxon>
        <taxon>Rhodobacterales</taxon>
        <taxon>Rhodobacter group</taxon>
        <taxon>Rhodobacter</taxon>
    </lineage>
</organism>
<dbReference type="PANTHER" id="PTHR36933">
    <property type="entry name" value="SLL0788 PROTEIN"/>
    <property type="match status" value="1"/>
</dbReference>
<dbReference type="InterPro" id="IPR012347">
    <property type="entry name" value="Ferritin-like"/>
</dbReference>
<dbReference type="EMBL" id="CP017781">
    <property type="protein sequence ID" value="AOZ71107.1"/>
    <property type="molecule type" value="Genomic_DNA"/>
</dbReference>
<accession>A0A1D9MGX8</accession>
<dbReference type="InterPro" id="IPR009078">
    <property type="entry name" value="Ferritin-like_SF"/>
</dbReference>
<protein>
    <submittedName>
        <fullName evidence="2">DUF305 domain-containing protein</fullName>
    </submittedName>
</protein>
<sequence>MLSPIAFAIAFGAYAQESHMGHSMAEAQATAEAAPSTTAFINANAKMHEAMAVPYTGDADVDFVRAMIPHHEGAIEMAKVVRDYGDDPEVRKLADEIIAAQQEEIDWMVDWLEKHGQP</sequence>
<proteinExistence type="predicted"/>
<dbReference type="PANTHER" id="PTHR36933:SF1">
    <property type="entry name" value="SLL0788 PROTEIN"/>
    <property type="match status" value="1"/>
</dbReference>
<evidence type="ECO:0000313" key="2">
    <source>
        <dbReference type="EMBL" id="AOZ71107.1"/>
    </source>
</evidence>
<dbReference type="Gene3D" id="1.20.1260.10">
    <property type="match status" value="1"/>
</dbReference>
<dbReference type="SUPFAM" id="SSF47240">
    <property type="entry name" value="Ferritin-like"/>
    <property type="match status" value="1"/>
</dbReference>
<dbReference type="InterPro" id="IPR005183">
    <property type="entry name" value="DUF305_CopM-like"/>
</dbReference>
<name>A0A1D9MGX8_9RHOB</name>
<dbReference type="KEGG" id="rhp:LPB142_15225"/>
<dbReference type="AlphaFoldDB" id="A0A1D9MGX8"/>
<gene>
    <name evidence="2" type="ORF">LPB142_15225</name>
</gene>
<keyword evidence="3" id="KW-1185">Reference proteome</keyword>
<feature type="domain" description="DUF305" evidence="1">
    <location>
        <begin position="60"/>
        <end position="118"/>
    </location>
</feature>
<evidence type="ECO:0000313" key="3">
    <source>
        <dbReference type="Proteomes" id="UP000176562"/>
    </source>
</evidence>
<dbReference type="Pfam" id="PF03713">
    <property type="entry name" value="DUF305"/>
    <property type="match status" value="1"/>
</dbReference>